<dbReference type="PANTHER" id="PTHR43562:SF1">
    <property type="entry name" value="NA(+)_H(+) ANTIPORTER YJBQ-RELATED"/>
    <property type="match status" value="1"/>
</dbReference>
<protein>
    <submittedName>
        <fullName evidence="11">Kef-type K+ transport system, membrane component KefB</fullName>
    </submittedName>
</protein>
<dbReference type="GO" id="GO:1902600">
    <property type="term" value="P:proton transmembrane transport"/>
    <property type="evidence" value="ECO:0007669"/>
    <property type="project" value="InterPro"/>
</dbReference>
<dbReference type="PANTHER" id="PTHR43562">
    <property type="entry name" value="NAPA-TYPE SODIUM/HYDROGEN ANTIPORTER"/>
    <property type="match status" value="1"/>
</dbReference>
<feature type="transmembrane region" description="Helical" evidence="9">
    <location>
        <begin position="128"/>
        <end position="146"/>
    </location>
</feature>
<keyword evidence="8 9" id="KW-0472">Membrane</keyword>
<evidence type="ECO:0000256" key="9">
    <source>
        <dbReference type="SAM" id="Phobius"/>
    </source>
</evidence>
<dbReference type="EMBL" id="FORT01000025">
    <property type="protein sequence ID" value="SFK94208.1"/>
    <property type="molecule type" value="Genomic_DNA"/>
</dbReference>
<dbReference type="GO" id="GO:0015297">
    <property type="term" value="F:antiporter activity"/>
    <property type="evidence" value="ECO:0007669"/>
    <property type="project" value="UniProtKB-KW"/>
</dbReference>
<feature type="transmembrane region" description="Helical" evidence="9">
    <location>
        <begin position="186"/>
        <end position="204"/>
    </location>
</feature>
<evidence type="ECO:0000256" key="8">
    <source>
        <dbReference type="ARBA" id="ARBA00023136"/>
    </source>
</evidence>
<feature type="transmembrane region" description="Helical" evidence="9">
    <location>
        <begin position="338"/>
        <end position="359"/>
    </location>
</feature>
<comment type="similarity">
    <text evidence="2">Belongs to the monovalent cation:proton antiporter 2 (CPA2) transporter (TC 2.A.37) family.</text>
</comment>
<feature type="transmembrane region" description="Helical" evidence="9">
    <location>
        <begin position="277"/>
        <end position="297"/>
    </location>
</feature>
<evidence type="ECO:0000256" key="6">
    <source>
        <dbReference type="ARBA" id="ARBA00022989"/>
    </source>
</evidence>
<evidence type="ECO:0000256" key="1">
    <source>
        <dbReference type="ARBA" id="ARBA00004141"/>
    </source>
</evidence>
<feature type="transmembrane region" description="Helical" evidence="9">
    <location>
        <begin position="6"/>
        <end position="24"/>
    </location>
</feature>
<name>A0A1I4DKQ5_9BACL</name>
<dbReference type="GO" id="GO:0016020">
    <property type="term" value="C:membrane"/>
    <property type="evidence" value="ECO:0007669"/>
    <property type="project" value="UniProtKB-SubCell"/>
</dbReference>
<dbReference type="InterPro" id="IPR038770">
    <property type="entry name" value="Na+/solute_symporter_sf"/>
</dbReference>
<gene>
    <name evidence="11" type="ORF">SAMN05518846_1255</name>
</gene>
<evidence type="ECO:0000256" key="7">
    <source>
        <dbReference type="ARBA" id="ARBA00023065"/>
    </source>
</evidence>
<accession>A0A1I4DKQ5</accession>
<keyword evidence="3" id="KW-0813">Transport</keyword>
<dbReference type="Pfam" id="PF00999">
    <property type="entry name" value="Na_H_Exchanger"/>
    <property type="match status" value="1"/>
</dbReference>
<feature type="transmembrane region" description="Helical" evidence="9">
    <location>
        <begin position="371"/>
        <end position="391"/>
    </location>
</feature>
<dbReference type="Proteomes" id="UP000198915">
    <property type="component" value="Unassembled WGS sequence"/>
</dbReference>
<comment type="subcellular location">
    <subcellularLocation>
        <location evidence="1">Membrane</location>
        <topology evidence="1">Multi-pass membrane protein</topology>
    </subcellularLocation>
</comment>
<feature type="transmembrane region" description="Helical" evidence="9">
    <location>
        <begin position="224"/>
        <end position="241"/>
    </location>
</feature>
<feature type="transmembrane region" description="Helical" evidence="9">
    <location>
        <begin position="309"/>
        <end position="331"/>
    </location>
</feature>
<keyword evidence="12" id="KW-1185">Reference proteome</keyword>
<evidence type="ECO:0000256" key="4">
    <source>
        <dbReference type="ARBA" id="ARBA00022449"/>
    </source>
</evidence>
<evidence type="ECO:0000313" key="12">
    <source>
        <dbReference type="Proteomes" id="UP000198915"/>
    </source>
</evidence>
<reference evidence="12" key="1">
    <citation type="submission" date="2016-10" db="EMBL/GenBank/DDBJ databases">
        <authorList>
            <person name="Varghese N."/>
            <person name="Submissions S."/>
        </authorList>
    </citation>
    <scope>NUCLEOTIDE SEQUENCE [LARGE SCALE GENOMIC DNA]</scope>
    <source>
        <strain evidence="12">OK042</strain>
    </source>
</reference>
<keyword evidence="7" id="KW-0406">Ion transport</keyword>
<sequence>MGNGPLLSLFWLFLFIFAVQILLSKTKPFRIPSVLTYLILGMVISYFGKEMFRQEDIKWLDGLSEFGLYYLMFLSGMEVDLTCLRFQKRTKLRQNTLIIGLFVFMGSAILALLIGMRIHQIDPSTQSWMMMLILLTTSLGIVMPVLKETGIIHTQYGQLLLTSAILADLITMIVLSTIGGSYYTGLTWRQASVGLLLPLSVIFYQTILRLRESLFWKMEIRKNFTVQLQGLLAILGLYGIFTDLTGSEPILGSFLAGFLLSSLQLQDHHPFKEKLEGIGYGFIIPIFFVMVGFHFHIEDFVKSPVAISWVPLLLSTAYIVKVLPMMCLAPILNMRKALAGGFLLSSRMTLIVVATSIGLRLGVINRGIQDAAIVVAIITSVLSPMIFSISIKKQS</sequence>
<dbReference type="AlphaFoldDB" id="A0A1I4DKQ5"/>
<dbReference type="STRING" id="1884381.SAMN05518846_1255"/>
<keyword evidence="4" id="KW-0050">Antiport</keyword>
<feature type="transmembrane region" description="Helical" evidence="9">
    <location>
        <begin position="158"/>
        <end position="180"/>
    </location>
</feature>
<organism evidence="11 12">
    <name type="scientific">Brevibacillus centrosporus</name>
    <dbReference type="NCBI Taxonomy" id="54910"/>
    <lineage>
        <taxon>Bacteria</taxon>
        <taxon>Bacillati</taxon>
        <taxon>Bacillota</taxon>
        <taxon>Bacilli</taxon>
        <taxon>Bacillales</taxon>
        <taxon>Paenibacillaceae</taxon>
        <taxon>Brevibacillus</taxon>
    </lineage>
</organism>
<feature type="transmembrane region" description="Helical" evidence="9">
    <location>
        <begin position="31"/>
        <end position="48"/>
    </location>
</feature>
<evidence type="ECO:0000313" key="11">
    <source>
        <dbReference type="EMBL" id="SFK94208.1"/>
    </source>
</evidence>
<feature type="domain" description="Cation/H+ exchanger transmembrane" evidence="10">
    <location>
        <begin position="22"/>
        <end position="388"/>
    </location>
</feature>
<keyword evidence="6 9" id="KW-1133">Transmembrane helix</keyword>
<feature type="transmembrane region" description="Helical" evidence="9">
    <location>
        <begin position="96"/>
        <end position="116"/>
    </location>
</feature>
<evidence type="ECO:0000256" key="5">
    <source>
        <dbReference type="ARBA" id="ARBA00022692"/>
    </source>
</evidence>
<dbReference type="Gene3D" id="1.20.1530.20">
    <property type="match status" value="1"/>
</dbReference>
<dbReference type="RefSeq" id="WP_092276716.1">
    <property type="nucleotide sequence ID" value="NZ_FORT01000025.1"/>
</dbReference>
<dbReference type="InterPro" id="IPR006153">
    <property type="entry name" value="Cation/H_exchanger_TM"/>
</dbReference>
<keyword evidence="5 9" id="KW-0812">Transmembrane</keyword>
<proteinExistence type="inferred from homology"/>
<evidence type="ECO:0000256" key="3">
    <source>
        <dbReference type="ARBA" id="ARBA00022448"/>
    </source>
</evidence>
<evidence type="ECO:0000256" key="2">
    <source>
        <dbReference type="ARBA" id="ARBA00005551"/>
    </source>
</evidence>
<evidence type="ECO:0000259" key="10">
    <source>
        <dbReference type="Pfam" id="PF00999"/>
    </source>
</evidence>